<accession>A0A8X6Q0J6</accession>
<reference evidence="1" key="1">
    <citation type="submission" date="2020-08" db="EMBL/GenBank/DDBJ databases">
        <title>Multicomponent nature underlies the extraordinary mechanical properties of spider dragline silk.</title>
        <authorList>
            <person name="Kono N."/>
            <person name="Nakamura H."/>
            <person name="Mori M."/>
            <person name="Yoshida Y."/>
            <person name="Ohtoshi R."/>
            <person name="Malay A.D."/>
            <person name="Moran D.A.P."/>
            <person name="Tomita M."/>
            <person name="Numata K."/>
            <person name="Arakawa K."/>
        </authorList>
    </citation>
    <scope>NUCLEOTIDE SEQUENCE</scope>
</reference>
<dbReference type="Proteomes" id="UP000887013">
    <property type="component" value="Unassembled WGS sequence"/>
</dbReference>
<protein>
    <submittedName>
        <fullName evidence="1">Uncharacterized protein</fullName>
    </submittedName>
</protein>
<sequence length="155" mass="18145">MSIKWETIDELSSGIWIQRIHELSTKLTECYKELDVIMYSFDDMDKKVNNTRNGMEYLEHYINRLRELLNASSAVINIFTRIKNHAEHIKMSVLNIYVVLNRLRSEIEKDLTVSNSRKRELSELLNALQANVESIVGIIISFLGTLNSIKNEFFY</sequence>
<comment type="caution">
    <text evidence="1">The sequence shown here is derived from an EMBL/GenBank/DDBJ whole genome shotgun (WGS) entry which is preliminary data.</text>
</comment>
<gene>
    <name evidence="1" type="ORF">NPIL_630361</name>
</gene>
<name>A0A8X6Q0J6_NEPPI</name>
<dbReference type="EMBL" id="BMAW01024942">
    <property type="protein sequence ID" value="GFT90199.1"/>
    <property type="molecule type" value="Genomic_DNA"/>
</dbReference>
<proteinExistence type="predicted"/>
<evidence type="ECO:0000313" key="2">
    <source>
        <dbReference type="Proteomes" id="UP000887013"/>
    </source>
</evidence>
<keyword evidence="2" id="KW-1185">Reference proteome</keyword>
<dbReference type="AlphaFoldDB" id="A0A8X6Q0J6"/>
<organism evidence="1 2">
    <name type="scientific">Nephila pilipes</name>
    <name type="common">Giant wood spider</name>
    <name type="synonym">Nephila maculata</name>
    <dbReference type="NCBI Taxonomy" id="299642"/>
    <lineage>
        <taxon>Eukaryota</taxon>
        <taxon>Metazoa</taxon>
        <taxon>Ecdysozoa</taxon>
        <taxon>Arthropoda</taxon>
        <taxon>Chelicerata</taxon>
        <taxon>Arachnida</taxon>
        <taxon>Araneae</taxon>
        <taxon>Araneomorphae</taxon>
        <taxon>Entelegynae</taxon>
        <taxon>Araneoidea</taxon>
        <taxon>Nephilidae</taxon>
        <taxon>Nephila</taxon>
    </lineage>
</organism>
<evidence type="ECO:0000313" key="1">
    <source>
        <dbReference type="EMBL" id="GFT90199.1"/>
    </source>
</evidence>